<accession>A0A166EHG7</accession>
<evidence type="ECO:0008006" key="4">
    <source>
        <dbReference type="Google" id="ProtNLM"/>
    </source>
</evidence>
<dbReference type="STRING" id="436010.A0A166EHG7"/>
<sequence>MAMSPSTSIEINPSPLTRRPVDHATAIPQPHGYVGREPKHSNLPGRGSQGLYEWTEPHPMEGVRMKVDVTLVTSPNGNHQKTEERIRRSVASWQSLEHPNVTELLDVVQMEPNRPHGLFSRHMAHNIDLSLQYLHSRDPPIIHDDIEPDNGPSQLNDFGILEILGVQGFITKVYTAPELLPMEETSADPHSGMKSDVFSLGISIRKRPRREIDWGYSDAGASGSSKRFRSASSAAKLASADSLHAPTPKNIGSINADTVQSTIAAMDICPSRPQNQF</sequence>
<organism evidence="2 3">
    <name type="scientific">Athelia psychrophila</name>
    <dbReference type="NCBI Taxonomy" id="1759441"/>
    <lineage>
        <taxon>Eukaryota</taxon>
        <taxon>Fungi</taxon>
        <taxon>Dikarya</taxon>
        <taxon>Basidiomycota</taxon>
        <taxon>Agaricomycotina</taxon>
        <taxon>Agaricomycetes</taxon>
        <taxon>Agaricomycetidae</taxon>
        <taxon>Atheliales</taxon>
        <taxon>Atheliaceae</taxon>
        <taxon>Athelia</taxon>
    </lineage>
</organism>
<feature type="compositionally biased region" description="Polar residues" evidence="1">
    <location>
        <begin position="1"/>
        <end position="15"/>
    </location>
</feature>
<proteinExistence type="predicted"/>
<dbReference type="SUPFAM" id="SSF56112">
    <property type="entry name" value="Protein kinase-like (PK-like)"/>
    <property type="match status" value="1"/>
</dbReference>
<evidence type="ECO:0000313" key="3">
    <source>
        <dbReference type="Proteomes" id="UP000076532"/>
    </source>
</evidence>
<keyword evidence="3" id="KW-1185">Reference proteome</keyword>
<name>A0A166EHG7_9AGAM</name>
<dbReference type="InterPro" id="IPR011009">
    <property type="entry name" value="Kinase-like_dom_sf"/>
</dbReference>
<evidence type="ECO:0000256" key="1">
    <source>
        <dbReference type="SAM" id="MobiDB-lite"/>
    </source>
</evidence>
<feature type="region of interest" description="Disordered" evidence="1">
    <location>
        <begin position="1"/>
        <end position="50"/>
    </location>
</feature>
<dbReference type="Proteomes" id="UP000076532">
    <property type="component" value="Unassembled WGS sequence"/>
</dbReference>
<dbReference type="EMBL" id="KV417601">
    <property type="protein sequence ID" value="KZP15772.1"/>
    <property type="molecule type" value="Genomic_DNA"/>
</dbReference>
<gene>
    <name evidence="2" type="ORF">FIBSPDRAFT_866983</name>
</gene>
<protein>
    <recommendedName>
        <fullName evidence="4">Protein kinase domain-containing protein</fullName>
    </recommendedName>
</protein>
<dbReference type="AlphaFoldDB" id="A0A166EHG7"/>
<evidence type="ECO:0000313" key="2">
    <source>
        <dbReference type="EMBL" id="KZP15772.1"/>
    </source>
</evidence>
<dbReference type="Gene3D" id="1.10.510.10">
    <property type="entry name" value="Transferase(Phosphotransferase) domain 1"/>
    <property type="match status" value="1"/>
</dbReference>
<reference evidence="2 3" key="1">
    <citation type="journal article" date="2016" name="Mol. Biol. Evol.">
        <title>Comparative Genomics of Early-Diverging Mushroom-Forming Fungi Provides Insights into the Origins of Lignocellulose Decay Capabilities.</title>
        <authorList>
            <person name="Nagy L.G."/>
            <person name="Riley R."/>
            <person name="Tritt A."/>
            <person name="Adam C."/>
            <person name="Daum C."/>
            <person name="Floudas D."/>
            <person name="Sun H."/>
            <person name="Yadav J.S."/>
            <person name="Pangilinan J."/>
            <person name="Larsson K.H."/>
            <person name="Matsuura K."/>
            <person name="Barry K."/>
            <person name="Labutti K."/>
            <person name="Kuo R."/>
            <person name="Ohm R.A."/>
            <person name="Bhattacharya S.S."/>
            <person name="Shirouzu T."/>
            <person name="Yoshinaga Y."/>
            <person name="Martin F.M."/>
            <person name="Grigoriev I.V."/>
            <person name="Hibbett D.S."/>
        </authorList>
    </citation>
    <scope>NUCLEOTIDE SEQUENCE [LARGE SCALE GENOMIC DNA]</scope>
    <source>
        <strain evidence="2 3">CBS 109695</strain>
    </source>
</reference>